<organism evidence="1">
    <name type="scientific">marine sediment metagenome</name>
    <dbReference type="NCBI Taxonomy" id="412755"/>
    <lineage>
        <taxon>unclassified sequences</taxon>
        <taxon>metagenomes</taxon>
        <taxon>ecological metagenomes</taxon>
    </lineage>
</organism>
<evidence type="ECO:0000313" key="1">
    <source>
        <dbReference type="EMBL" id="KKL59877.1"/>
    </source>
</evidence>
<dbReference type="SUPFAM" id="SSF53335">
    <property type="entry name" value="S-adenosyl-L-methionine-dependent methyltransferases"/>
    <property type="match status" value="1"/>
</dbReference>
<dbReference type="AlphaFoldDB" id="A0A0F9G9J1"/>
<comment type="caution">
    <text evidence="1">The sequence shown here is derived from an EMBL/GenBank/DDBJ whole genome shotgun (WGS) entry which is preliminary data.</text>
</comment>
<feature type="non-terminal residue" evidence="1">
    <location>
        <position position="93"/>
    </location>
</feature>
<name>A0A0F9G9J1_9ZZZZ</name>
<dbReference type="Gene3D" id="3.40.50.150">
    <property type="entry name" value="Vaccinia Virus protein VP39"/>
    <property type="match status" value="1"/>
</dbReference>
<accession>A0A0F9G9J1</accession>
<protein>
    <submittedName>
        <fullName evidence="1">Uncharacterized protein</fullName>
    </submittedName>
</protein>
<dbReference type="InterPro" id="IPR029063">
    <property type="entry name" value="SAM-dependent_MTases_sf"/>
</dbReference>
<reference evidence="1" key="1">
    <citation type="journal article" date="2015" name="Nature">
        <title>Complex archaea that bridge the gap between prokaryotes and eukaryotes.</title>
        <authorList>
            <person name="Spang A."/>
            <person name="Saw J.H."/>
            <person name="Jorgensen S.L."/>
            <person name="Zaremba-Niedzwiedzka K."/>
            <person name="Martijn J."/>
            <person name="Lind A.E."/>
            <person name="van Eijk R."/>
            <person name="Schleper C."/>
            <person name="Guy L."/>
            <person name="Ettema T.J."/>
        </authorList>
    </citation>
    <scope>NUCLEOTIDE SEQUENCE</scope>
</reference>
<gene>
    <name evidence="1" type="ORF">LCGC14_2210920</name>
</gene>
<dbReference type="EMBL" id="LAZR01029338">
    <property type="protein sequence ID" value="KKL59877.1"/>
    <property type="molecule type" value="Genomic_DNA"/>
</dbReference>
<sequence length="93" mass="10049">MSQPTRPTTSAKPGAPPRMPYMDSILHDLARGDGVAKVLWQRHLHWGYWPDPSLAEGSVADYVVASERLAHCVFDAAGIEDGMRVLDCGCGVG</sequence>
<proteinExistence type="predicted"/>